<organism evidence="1 2">
    <name type="scientific">Pluteus cervinus</name>
    <dbReference type="NCBI Taxonomy" id="181527"/>
    <lineage>
        <taxon>Eukaryota</taxon>
        <taxon>Fungi</taxon>
        <taxon>Dikarya</taxon>
        <taxon>Basidiomycota</taxon>
        <taxon>Agaricomycotina</taxon>
        <taxon>Agaricomycetes</taxon>
        <taxon>Agaricomycetidae</taxon>
        <taxon>Agaricales</taxon>
        <taxon>Pluteineae</taxon>
        <taxon>Pluteaceae</taxon>
        <taxon>Pluteus</taxon>
    </lineage>
</organism>
<proteinExistence type="predicted"/>
<keyword evidence="2" id="KW-1185">Reference proteome</keyword>
<sequence>MHSTQVLEDDRFNLPVLSGCSWPPVPSTRRKPPRFPQPYHPLSPTHTHPQSTIRPQSARPTLIPQRTVLECVLPLYIQRPDFNRCSNMRHVQHQAIHQRTMTRRATKTRPAAPGRLSHPDKGRRVLSPEPRAFDIVSRLVQFWPCLLGTLCSEPCLSLFSFLFAAPARY</sequence>
<gene>
    <name evidence="1" type="ORF">BDN72DRAFT_641959</name>
</gene>
<dbReference type="Proteomes" id="UP000308600">
    <property type="component" value="Unassembled WGS sequence"/>
</dbReference>
<accession>A0ACD3A0G5</accession>
<dbReference type="EMBL" id="ML209072">
    <property type="protein sequence ID" value="TFK59128.1"/>
    <property type="molecule type" value="Genomic_DNA"/>
</dbReference>
<protein>
    <submittedName>
        <fullName evidence="1">Uncharacterized protein</fullName>
    </submittedName>
</protein>
<evidence type="ECO:0000313" key="1">
    <source>
        <dbReference type="EMBL" id="TFK59128.1"/>
    </source>
</evidence>
<evidence type="ECO:0000313" key="2">
    <source>
        <dbReference type="Proteomes" id="UP000308600"/>
    </source>
</evidence>
<name>A0ACD3A0G5_9AGAR</name>
<reference evidence="1 2" key="1">
    <citation type="journal article" date="2019" name="Nat. Ecol. Evol.">
        <title>Megaphylogeny resolves global patterns of mushroom evolution.</title>
        <authorList>
            <person name="Varga T."/>
            <person name="Krizsan K."/>
            <person name="Foldi C."/>
            <person name="Dima B."/>
            <person name="Sanchez-Garcia M."/>
            <person name="Sanchez-Ramirez S."/>
            <person name="Szollosi G.J."/>
            <person name="Szarkandi J.G."/>
            <person name="Papp V."/>
            <person name="Albert L."/>
            <person name="Andreopoulos W."/>
            <person name="Angelini C."/>
            <person name="Antonin V."/>
            <person name="Barry K.W."/>
            <person name="Bougher N.L."/>
            <person name="Buchanan P."/>
            <person name="Buyck B."/>
            <person name="Bense V."/>
            <person name="Catcheside P."/>
            <person name="Chovatia M."/>
            <person name="Cooper J."/>
            <person name="Damon W."/>
            <person name="Desjardin D."/>
            <person name="Finy P."/>
            <person name="Geml J."/>
            <person name="Haridas S."/>
            <person name="Hughes K."/>
            <person name="Justo A."/>
            <person name="Karasinski D."/>
            <person name="Kautmanova I."/>
            <person name="Kiss B."/>
            <person name="Kocsube S."/>
            <person name="Kotiranta H."/>
            <person name="LaButti K.M."/>
            <person name="Lechner B.E."/>
            <person name="Liimatainen K."/>
            <person name="Lipzen A."/>
            <person name="Lukacs Z."/>
            <person name="Mihaltcheva S."/>
            <person name="Morgado L.N."/>
            <person name="Niskanen T."/>
            <person name="Noordeloos M.E."/>
            <person name="Ohm R.A."/>
            <person name="Ortiz-Santana B."/>
            <person name="Ovrebo C."/>
            <person name="Racz N."/>
            <person name="Riley R."/>
            <person name="Savchenko A."/>
            <person name="Shiryaev A."/>
            <person name="Soop K."/>
            <person name="Spirin V."/>
            <person name="Szebenyi C."/>
            <person name="Tomsovsky M."/>
            <person name="Tulloss R.E."/>
            <person name="Uehling J."/>
            <person name="Grigoriev I.V."/>
            <person name="Vagvolgyi C."/>
            <person name="Papp T."/>
            <person name="Martin F.M."/>
            <person name="Miettinen O."/>
            <person name="Hibbett D.S."/>
            <person name="Nagy L.G."/>
        </authorList>
    </citation>
    <scope>NUCLEOTIDE SEQUENCE [LARGE SCALE GENOMIC DNA]</scope>
    <source>
        <strain evidence="1 2">NL-1719</strain>
    </source>
</reference>